<evidence type="ECO:0000256" key="1">
    <source>
        <dbReference type="ARBA" id="ARBA00006754"/>
    </source>
</evidence>
<dbReference type="Gene3D" id="1.10.10.2840">
    <property type="entry name" value="PucR C-terminal helix-turn-helix domain"/>
    <property type="match status" value="1"/>
</dbReference>
<dbReference type="InterPro" id="IPR025736">
    <property type="entry name" value="PucR_C-HTH_dom"/>
</dbReference>
<dbReference type="Pfam" id="PF13556">
    <property type="entry name" value="HTH_30"/>
    <property type="match status" value="1"/>
</dbReference>
<comment type="caution">
    <text evidence="5">The sequence shown here is derived from an EMBL/GenBank/DDBJ whole genome shotgun (WGS) entry which is preliminary data.</text>
</comment>
<feature type="domain" description="CdaR GGDEF-like" evidence="4">
    <location>
        <begin position="156"/>
        <end position="254"/>
    </location>
</feature>
<dbReference type="PANTHER" id="PTHR33744:SF15">
    <property type="entry name" value="CARBOHYDRATE DIACID REGULATOR"/>
    <property type="match status" value="1"/>
</dbReference>
<comment type="similarity">
    <text evidence="1">Belongs to the CdaR family.</text>
</comment>
<evidence type="ECO:0000259" key="3">
    <source>
        <dbReference type="Pfam" id="PF14361"/>
    </source>
</evidence>
<evidence type="ECO:0000259" key="4">
    <source>
        <dbReference type="Pfam" id="PF17853"/>
    </source>
</evidence>
<dbReference type="InterPro" id="IPR042070">
    <property type="entry name" value="PucR_C-HTH_sf"/>
</dbReference>
<organism evidence="5 6">
    <name type="scientific">Rhodococcus tibetensis</name>
    <dbReference type="NCBI Taxonomy" id="2965064"/>
    <lineage>
        <taxon>Bacteria</taxon>
        <taxon>Bacillati</taxon>
        <taxon>Actinomycetota</taxon>
        <taxon>Actinomycetes</taxon>
        <taxon>Mycobacteriales</taxon>
        <taxon>Nocardiaceae</taxon>
        <taxon>Rhodococcus</taxon>
    </lineage>
</organism>
<evidence type="ECO:0000313" key="6">
    <source>
        <dbReference type="Proteomes" id="UP001524501"/>
    </source>
</evidence>
<sequence length="368" mass="40142">MISEVDPELNEIAADLTRLYRDSIPVYDRVNRDTIEQNTRAVLSMVVAQLHSDSAHTSLDELAALARTWADQQIPLELVAHSIQLGARRIFGVIRERATTQALPATTIDEMQDLTWEWATAYAAAVHTVLQERAVAGATRRADFLRRLVDGGLSPTALTMEARNHHVNLHHSYLVACTAWDETAATSDLLAALRARCSTPDLPVIDAVLDMHLVALLPRTADGLLRSGPVGLGPAALPADVPSSYQHARRALEIATRYGRNGLVDLASLGPLPLLGLGDDAASMLAEQHLAPLLDSGAAGQEIATTVATFLDCDRRVDDTATKLYIHRNTVRNRLTRFGELTGLDIDRTDDLVLAWWLLNRDRAAAAQ</sequence>
<dbReference type="InterPro" id="IPR041522">
    <property type="entry name" value="CdaR_GGDEF"/>
</dbReference>
<dbReference type="InterPro" id="IPR025751">
    <property type="entry name" value="RsbRD_N_dom"/>
</dbReference>
<gene>
    <name evidence="5" type="ORF">NOF53_22335</name>
</gene>
<proteinExistence type="inferred from homology"/>
<evidence type="ECO:0000313" key="5">
    <source>
        <dbReference type="EMBL" id="MCQ4121865.1"/>
    </source>
</evidence>
<dbReference type="RefSeq" id="WP_255972824.1">
    <property type="nucleotide sequence ID" value="NZ_JANFQF010000022.1"/>
</dbReference>
<dbReference type="PANTHER" id="PTHR33744">
    <property type="entry name" value="CARBOHYDRATE DIACID REGULATOR"/>
    <property type="match status" value="1"/>
</dbReference>
<protein>
    <submittedName>
        <fullName evidence="5">Helix-turn-helix domain-containing protein</fullName>
    </submittedName>
</protein>
<dbReference type="InterPro" id="IPR051448">
    <property type="entry name" value="CdaR-like_regulators"/>
</dbReference>
<feature type="domain" description="PucR C-terminal helix-turn-helix" evidence="2">
    <location>
        <begin position="305"/>
        <end position="358"/>
    </location>
</feature>
<accession>A0ABT1QHY3</accession>
<dbReference type="Pfam" id="PF14361">
    <property type="entry name" value="RsbRD_N"/>
    <property type="match status" value="1"/>
</dbReference>
<evidence type="ECO:0000259" key="2">
    <source>
        <dbReference type="Pfam" id="PF13556"/>
    </source>
</evidence>
<dbReference type="Proteomes" id="UP001524501">
    <property type="component" value="Unassembled WGS sequence"/>
</dbReference>
<dbReference type="EMBL" id="JANFQF010000022">
    <property type="protein sequence ID" value="MCQ4121865.1"/>
    <property type="molecule type" value="Genomic_DNA"/>
</dbReference>
<reference evidence="5 6" key="1">
    <citation type="submission" date="2022-07" db="EMBL/GenBank/DDBJ databases">
        <title>Degradation activity of malathion, p-nitrophenol and potential low-temperature adaptation strategy of Rhodococcus sp. FXJ9.536.</title>
        <authorList>
            <person name="Huang J."/>
            <person name="Huang Y."/>
        </authorList>
    </citation>
    <scope>NUCLEOTIDE SEQUENCE [LARGE SCALE GENOMIC DNA]</scope>
    <source>
        <strain evidence="5 6">FXJ9.536</strain>
    </source>
</reference>
<feature type="domain" description="RsbT co-antagonist protein RsbRD N-terminal" evidence="3">
    <location>
        <begin position="11"/>
        <end position="137"/>
    </location>
</feature>
<keyword evidence="6" id="KW-1185">Reference proteome</keyword>
<dbReference type="Pfam" id="PF17853">
    <property type="entry name" value="GGDEF_2"/>
    <property type="match status" value="1"/>
</dbReference>
<name>A0ABT1QHY3_9NOCA</name>